<dbReference type="Proteomes" id="UP000004995">
    <property type="component" value="Unassembled WGS sequence"/>
</dbReference>
<name>K3ZKD2_SETIT</name>
<protein>
    <submittedName>
        <fullName evidence="1">Uncharacterized protein</fullName>
    </submittedName>
</protein>
<dbReference type="EMBL" id="AGNK02004618">
    <property type="status" value="NOT_ANNOTATED_CDS"/>
    <property type="molecule type" value="Genomic_DNA"/>
</dbReference>
<dbReference type="Gramene" id="KQK93551">
    <property type="protein sequence ID" value="KQK93551"/>
    <property type="gene ID" value="SETIT_027038mg"/>
</dbReference>
<dbReference type="HOGENOM" id="CLU_2137851_0_0_1"/>
<keyword evidence="2" id="KW-1185">Reference proteome</keyword>
<reference evidence="2" key="1">
    <citation type="journal article" date="2012" name="Nat. Biotechnol.">
        <title>Reference genome sequence of the model plant Setaria.</title>
        <authorList>
            <person name="Bennetzen J.L."/>
            <person name="Schmutz J."/>
            <person name="Wang H."/>
            <person name="Percifield R."/>
            <person name="Hawkins J."/>
            <person name="Pontaroli A.C."/>
            <person name="Estep M."/>
            <person name="Feng L."/>
            <person name="Vaughn J.N."/>
            <person name="Grimwood J."/>
            <person name="Jenkins J."/>
            <person name="Barry K."/>
            <person name="Lindquist E."/>
            <person name="Hellsten U."/>
            <person name="Deshpande S."/>
            <person name="Wang X."/>
            <person name="Wu X."/>
            <person name="Mitros T."/>
            <person name="Triplett J."/>
            <person name="Yang X."/>
            <person name="Ye C.Y."/>
            <person name="Mauro-Herrera M."/>
            <person name="Wang L."/>
            <person name="Li P."/>
            <person name="Sharma M."/>
            <person name="Sharma R."/>
            <person name="Ronald P.C."/>
            <person name="Panaud O."/>
            <person name="Kellogg E.A."/>
            <person name="Brutnell T.P."/>
            <person name="Doust A.N."/>
            <person name="Tuskan G.A."/>
            <person name="Rokhsar D."/>
            <person name="Devos K.M."/>
        </authorList>
    </citation>
    <scope>NUCLEOTIDE SEQUENCE [LARGE SCALE GENOMIC DNA]</scope>
    <source>
        <strain evidence="2">cv. Yugu1</strain>
    </source>
</reference>
<evidence type="ECO:0000313" key="2">
    <source>
        <dbReference type="Proteomes" id="UP000004995"/>
    </source>
</evidence>
<reference evidence="1" key="2">
    <citation type="submission" date="2018-08" db="UniProtKB">
        <authorList>
            <consortium name="EnsemblPlants"/>
        </authorList>
    </citation>
    <scope>IDENTIFICATION</scope>
    <source>
        <strain evidence="1">Yugu1</strain>
    </source>
</reference>
<proteinExistence type="predicted"/>
<accession>K3ZKD2</accession>
<dbReference type="AlphaFoldDB" id="K3ZKD2"/>
<organism evidence="1 2">
    <name type="scientific">Setaria italica</name>
    <name type="common">Foxtail millet</name>
    <name type="synonym">Panicum italicum</name>
    <dbReference type="NCBI Taxonomy" id="4555"/>
    <lineage>
        <taxon>Eukaryota</taxon>
        <taxon>Viridiplantae</taxon>
        <taxon>Streptophyta</taxon>
        <taxon>Embryophyta</taxon>
        <taxon>Tracheophyta</taxon>
        <taxon>Spermatophyta</taxon>
        <taxon>Magnoliopsida</taxon>
        <taxon>Liliopsida</taxon>
        <taxon>Poales</taxon>
        <taxon>Poaceae</taxon>
        <taxon>PACMAD clade</taxon>
        <taxon>Panicoideae</taxon>
        <taxon>Panicodae</taxon>
        <taxon>Paniceae</taxon>
        <taxon>Cenchrinae</taxon>
        <taxon>Setaria</taxon>
    </lineage>
</organism>
<evidence type="ECO:0000313" key="1">
    <source>
        <dbReference type="EnsemblPlants" id="KQK93551"/>
    </source>
</evidence>
<sequence length="113" mass="12930">MEESIWGKENARCITDQWTTGHTKPVPQAARFTQTGQQHIILLARISRRGRKECSEETKSIAEFEEPNRVHLYSHKSLTEAVGVPMLSVLKALMGLWRKCSELHCSFFKLCSI</sequence>
<dbReference type="InParanoid" id="K3ZKD2"/>
<dbReference type="EnsemblPlants" id="KQK93551">
    <property type="protein sequence ID" value="KQK93551"/>
    <property type="gene ID" value="SETIT_027038mg"/>
</dbReference>